<dbReference type="InterPro" id="IPR021109">
    <property type="entry name" value="Peptidase_aspartic_dom_sf"/>
</dbReference>
<feature type="region of interest" description="Disordered" evidence="1">
    <location>
        <begin position="237"/>
        <end position="261"/>
    </location>
</feature>
<gene>
    <name evidence="2" type="ORF">CK203_053591</name>
</gene>
<sequence>MLHGRFLFASPPCIPDLLMAKDFKASVLHVSELSIALPWIPKNSPQSWIALVIKLLTKTPKLTQSLKRQISNFSAKENEKFYECWESYMEAINVCPHHGFDTWLLVSYFYDGMSSSMKQLLETMCGGDFMSKNLEEAMDFLSYVAEVSRGWDEPNAREVGRMKSQPNAKGGMYVLNEDIDMKAKVAAMTRRLEELEMKKCPTIPAVREMFGDQANVIGQFKPNNNASYGNTYNSNWRNHPNFSWKPKPPQHTQPAQASQQASNLEQAIVILSKVMGDFVGDQKSINAQLNQRIDSVESTLNKMMDGMQNDLSHKIDNVQYTISRLTNLNIVQEKGKFPSQPHQNPKGIHEVEAQEGESSKVREVKVVITLKSGKEVDQPTSKPKHDEEKRIVIKEDMMKKHLPPPFPQALHGKKGTNNVSKIFEVLRQVKVNIPLLDMIKQVPTYVKFLKDLCTIKRGLNMNKKAFLTEQVSAIIQCKSPVKYKGLPYHLNRLVKIPRGIIEDVLVQADKFYYPVDFVVLDTDLVIKGTNYVPIILGRPFLATSNATINCRNGVMQLTFGNMTLELNIFHLYKKHIHPEEEEGLEEVCMIDTFVEEHCDKRMQKGLIESFGDLDEGLLEPSYLLATLPPWRRREEILPLFNEEETQRVVKEEPPKLILKPLPRELKYAYLEEDKKFPVVISSALTIHQEDCLLEVLRRCKKAIGWKISDLKGISPLVCTHNIYMEDEAKPVHQPQRRLNPHMQKVV</sequence>
<evidence type="ECO:0000313" key="3">
    <source>
        <dbReference type="Proteomes" id="UP000288805"/>
    </source>
</evidence>
<evidence type="ECO:0000313" key="2">
    <source>
        <dbReference type="EMBL" id="RVW84157.1"/>
    </source>
</evidence>
<dbReference type="EMBL" id="QGNW01000219">
    <property type="protein sequence ID" value="RVW84157.1"/>
    <property type="molecule type" value="Genomic_DNA"/>
</dbReference>
<dbReference type="Gene3D" id="2.40.70.10">
    <property type="entry name" value="Acid Proteases"/>
    <property type="match status" value="1"/>
</dbReference>
<name>A0A438HI82_VITVI</name>
<reference evidence="2 3" key="1">
    <citation type="journal article" date="2018" name="PLoS Genet.">
        <title>Population sequencing reveals clonal diversity and ancestral inbreeding in the grapevine cultivar Chardonnay.</title>
        <authorList>
            <person name="Roach M.J."/>
            <person name="Johnson D.L."/>
            <person name="Bohlmann J."/>
            <person name="van Vuuren H.J."/>
            <person name="Jones S.J."/>
            <person name="Pretorius I.S."/>
            <person name="Schmidt S.A."/>
            <person name="Borneman A.R."/>
        </authorList>
    </citation>
    <scope>NUCLEOTIDE SEQUENCE [LARGE SCALE GENOMIC DNA]</scope>
    <source>
        <strain evidence="3">cv. Chardonnay</strain>
        <tissue evidence="2">Leaf</tissue>
    </source>
</reference>
<dbReference type="PANTHER" id="PTHR33067">
    <property type="entry name" value="RNA-DIRECTED DNA POLYMERASE-RELATED"/>
    <property type="match status" value="1"/>
</dbReference>
<evidence type="ECO:0000256" key="1">
    <source>
        <dbReference type="SAM" id="MobiDB-lite"/>
    </source>
</evidence>
<protein>
    <recommendedName>
        <fullName evidence="4">Retrotransposon gag domain-containing protein</fullName>
    </recommendedName>
</protein>
<evidence type="ECO:0008006" key="4">
    <source>
        <dbReference type="Google" id="ProtNLM"/>
    </source>
</evidence>
<comment type="caution">
    <text evidence="2">The sequence shown here is derived from an EMBL/GenBank/DDBJ whole genome shotgun (WGS) entry which is preliminary data.</text>
</comment>
<proteinExistence type="predicted"/>
<dbReference type="Proteomes" id="UP000288805">
    <property type="component" value="Unassembled WGS sequence"/>
</dbReference>
<organism evidence="2 3">
    <name type="scientific">Vitis vinifera</name>
    <name type="common">Grape</name>
    <dbReference type="NCBI Taxonomy" id="29760"/>
    <lineage>
        <taxon>Eukaryota</taxon>
        <taxon>Viridiplantae</taxon>
        <taxon>Streptophyta</taxon>
        <taxon>Embryophyta</taxon>
        <taxon>Tracheophyta</taxon>
        <taxon>Spermatophyta</taxon>
        <taxon>Magnoliopsida</taxon>
        <taxon>eudicotyledons</taxon>
        <taxon>Gunneridae</taxon>
        <taxon>Pentapetalae</taxon>
        <taxon>rosids</taxon>
        <taxon>Vitales</taxon>
        <taxon>Vitaceae</taxon>
        <taxon>Viteae</taxon>
        <taxon>Vitis</taxon>
    </lineage>
</organism>
<accession>A0A438HI82</accession>
<feature type="compositionally biased region" description="Polar residues" evidence="1">
    <location>
        <begin position="252"/>
        <end position="261"/>
    </location>
</feature>
<dbReference type="PANTHER" id="PTHR33067:SF32">
    <property type="entry name" value="ASPARTIC PEPTIDASE DDI1-TYPE DOMAIN-CONTAINING PROTEIN"/>
    <property type="match status" value="1"/>
</dbReference>
<dbReference type="AlphaFoldDB" id="A0A438HI82"/>